<reference evidence="1 2" key="1">
    <citation type="submission" date="2012-10" db="EMBL/GenBank/DDBJ databases">
        <authorList>
            <person name="Zafar N."/>
            <person name="Inman J."/>
            <person name="Hall N."/>
            <person name="Lorenzi H."/>
            <person name="Caler E."/>
        </authorList>
    </citation>
    <scope>NUCLEOTIDE SEQUENCE [LARGE SCALE GENOMIC DNA]</scope>
    <source>
        <strain evidence="1 2">IP1</strain>
    </source>
</reference>
<sequence>MAGEIVFDALDNQAVLNVNRFEVNTTFVQSAKDQCITPIIRKAFTNGEPMNIDAVPELVWKGSVTFTEQGQLCITTVGFQNSNTSSTRVESETTPTKLPRIVYNSDESLLSWMFVEMRDTPGV</sequence>
<dbReference type="GeneID" id="14883919"/>
<dbReference type="VEuPathDB" id="AmoebaDB:EIN_029240"/>
<dbReference type="EMBL" id="KB207094">
    <property type="protein sequence ID" value="ELP84943.1"/>
    <property type="molecule type" value="Genomic_DNA"/>
</dbReference>
<dbReference type="RefSeq" id="XP_004184289.1">
    <property type="nucleotide sequence ID" value="XM_004184241.1"/>
</dbReference>
<evidence type="ECO:0000313" key="1">
    <source>
        <dbReference type="EMBL" id="ELP84943.1"/>
    </source>
</evidence>
<name>L7FJW8_ENTIV</name>
<keyword evidence="2" id="KW-1185">Reference proteome</keyword>
<dbReference type="KEGG" id="eiv:EIN_029240"/>
<dbReference type="AlphaFoldDB" id="L7FJW8"/>
<evidence type="ECO:0000313" key="2">
    <source>
        <dbReference type="Proteomes" id="UP000014680"/>
    </source>
</evidence>
<gene>
    <name evidence="1" type="ORF">EIN_029240</name>
</gene>
<accession>L7FJW8</accession>
<protein>
    <submittedName>
        <fullName evidence="1">Uncharacterized protein</fullName>
    </submittedName>
</protein>
<dbReference type="Proteomes" id="UP000014680">
    <property type="component" value="Unassembled WGS sequence"/>
</dbReference>
<organism evidence="1 2">
    <name type="scientific">Entamoeba invadens IP1</name>
    <dbReference type="NCBI Taxonomy" id="370355"/>
    <lineage>
        <taxon>Eukaryota</taxon>
        <taxon>Amoebozoa</taxon>
        <taxon>Evosea</taxon>
        <taxon>Archamoebae</taxon>
        <taxon>Mastigamoebida</taxon>
        <taxon>Entamoebidae</taxon>
        <taxon>Entamoeba</taxon>
    </lineage>
</organism>
<proteinExistence type="predicted"/>